<sequence>MKFLTLLVTIYLTMSQVQPLTEAELTAYIKSGRIEVVDYRMLDETSAILLEIDGEQASAYKVFKQSDNSIVQESVSYSWGQKDDGISVKSNNGYLCVAVHEQALPQKIESVNVHYSDEEGNRKKDTYELNGKRGLLIELLPEYEGGGAVSVYGSDGFVGDYVFYN</sequence>
<proteinExistence type="predicted"/>
<accession>A0A2Z2KDG6</accession>
<dbReference type="RefSeq" id="WP_087918734.1">
    <property type="nucleotide sequence ID" value="NZ_CP021780.1"/>
</dbReference>
<organism evidence="1 2">
    <name type="scientific">Paenibacillus donghaensis</name>
    <dbReference type="NCBI Taxonomy" id="414771"/>
    <lineage>
        <taxon>Bacteria</taxon>
        <taxon>Bacillati</taxon>
        <taxon>Bacillota</taxon>
        <taxon>Bacilli</taxon>
        <taxon>Bacillales</taxon>
        <taxon>Paenibacillaceae</taxon>
        <taxon>Paenibacillus</taxon>
    </lineage>
</organism>
<name>A0A2Z2KDG6_9BACL</name>
<gene>
    <name evidence="1" type="ORF">B9T62_30820</name>
</gene>
<evidence type="ECO:0000313" key="2">
    <source>
        <dbReference type="Proteomes" id="UP000249890"/>
    </source>
</evidence>
<keyword evidence="2" id="KW-1185">Reference proteome</keyword>
<dbReference type="KEGG" id="pdh:B9T62_30820"/>
<reference evidence="1 2" key="1">
    <citation type="submission" date="2017-06" db="EMBL/GenBank/DDBJ databases">
        <title>Complete genome sequence of Paenibacillus donghaensis KCTC 13049T isolated from East Sea sediment, South Korea.</title>
        <authorList>
            <person name="Jung B.K."/>
            <person name="Hong S.-J."/>
            <person name="Shin J.-H."/>
        </authorList>
    </citation>
    <scope>NUCLEOTIDE SEQUENCE [LARGE SCALE GENOMIC DNA]</scope>
    <source>
        <strain evidence="1 2">KCTC 13049</strain>
    </source>
</reference>
<evidence type="ECO:0000313" key="1">
    <source>
        <dbReference type="EMBL" id="ASA24766.1"/>
    </source>
</evidence>
<dbReference type="AlphaFoldDB" id="A0A2Z2KDG6"/>
<protein>
    <submittedName>
        <fullName evidence="1">Uncharacterized protein</fullName>
    </submittedName>
</protein>
<dbReference type="EMBL" id="CP021780">
    <property type="protein sequence ID" value="ASA24766.1"/>
    <property type="molecule type" value="Genomic_DNA"/>
</dbReference>
<dbReference type="Proteomes" id="UP000249890">
    <property type="component" value="Chromosome"/>
</dbReference>
<dbReference type="OrthoDB" id="2663043at2"/>